<dbReference type="SUPFAM" id="SSF52172">
    <property type="entry name" value="CheY-like"/>
    <property type="match status" value="1"/>
</dbReference>
<dbReference type="PANTHER" id="PTHR43214">
    <property type="entry name" value="TWO-COMPONENT RESPONSE REGULATOR"/>
    <property type="match status" value="1"/>
</dbReference>
<dbReference type="Pfam" id="PF00072">
    <property type="entry name" value="Response_reg"/>
    <property type="match status" value="1"/>
</dbReference>
<dbReference type="InterPro" id="IPR000792">
    <property type="entry name" value="Tscrpt_reg_LuxR_C"/>
</dbReference>
<dbReference type="InterPro" id="IPR016032">
    <property type="entry name" value="Sig_transdc_resp-reg_C-effctor"/>
</dbReference>
<dbReference type="CDD" id="cd06170">
    <property type="entry name" value="LuxR_C_like"/>
    <property type="match status" value="1"/>
</dbReference>
<keyword evidence="3 8" id="KW-0238">DNA-binding</keyword>
<comment type="caution">
    <text evidence="8">The sequence shown here is derived from an EMBL/GenBank/DDBJ whole genome shotgun (WGS) entry which is preliminary data.</text>
</comment>
<organism evidence="8 9">
    <name type="scientific">Brachybacterium fresconis</name>
    <dbReference type="NCBI Taxonomy" id="173363"/>
    <lineage>
        <taxon>Bacteria</taxon>
        <taxon>Bacillati</taxon>
        <taxon>Actinomycetota</taxon>
        <taxon>Actinomycetes</taxon>
        <taxon>Micrococcales</taxon>
        <taxon>Dermabacteraceae</taxon>
        <taxon>Brachybacterium</taxon>
    </lineage>
</organism>
<accession>A0ABS4YK26</accession>
<evidence type="ECO:0000256" key="3">
    <source>
        <dbReference type="ARBA" id="ARBA00023125"/>
    </source>
</evidence>
<dbReference type="Pfam" id="PF00196">
    <property type="entry name" value="GerE"/>
    <property type="match status" value="1"/>
</dbReference>
<proteinExistence type="predicted"/>
<keyword evidence="2" id="KW-0805">Transcription regulation</keyword>
<evidence type="ECO:0000259" key="6">
    <source>
        <dbReference type="PROSITE" id="PS50043"/>
    </source>
</evidence>
<dbReference type="CDD" id="cd17535">
    <property type="entry name" value="REC_NarL-like"/>
    <property type="match status" value="1"/>
</dbReference>
<dbReference type="SMART" id="SM00421">
    <property type="entry name" value="HTH_LUXR"/>
    <property type="match status" value="1"/>
</dbReference>
<keyword evidence="4" id="KW-0804">Transcription</keyword>
<evidence type="ECO:0000313" key="9">
    <source>
        <dbReference type="Proteomes" id="UP000698222"/>
    </source>
</evidence>
<evidence type="ECO:0000259" key="7">
    <source>
        <dbReference type="PROSITE" id="PS50110"/>
    </source>
</evidence>
<dbReference type="Proteomes" id="UP000698222">
    <property type="component" value="Unassembled WGS sequence"/>
</dbReference>
<evidence type="ECO:0000256" key="1">
    <source>
        <dbReference type="ARBA" id="ARBA00022553"/>
    </source>
</evidence>
<gene>
    <name evidence="8" type="ORF">JOF44_002061</name>
</gene>
<reference evidence="8 9" key="1">
    <citation type="submission" date="2021-03" db="EMBL/GenBank/DDBJ databases">
        <title>Sequencing the genomes of 1000 actinobacteria strains.</title>
        <authorList>
            <person name="Klenk H.-P."/>
        </authorList>
    </citation>
    <scope>NUCLEOTIDE SEQUENCE [LARGE SCALE GENOMIC DNA]</scope>
    <source>
        <strain evidence="8 9">DSM 14564</strain>
    </source>
</reference>
<dbReference type="InterPro" id="IPR039420">
    <property type="entry name" value="WalR-like"/>
</dbReference>
<dbReference type="PANTHER" id="PTHR43214:SF24">
    <property type="entry name" value="TRANSCRIPTIONAL REGULATORY PROTEIN NARL-RELATED"/>
    <property type="match status" value="1"/>
</dbReference>
<dbReference type="PRINTS" id="PR00038">
    <property type="entry name" value="HTHLUXR"/>
</dbReference>
<dbReference type="SMART" id="SM00448">
    <property type="entry name" value="REC"/>
    <property type="match status" value="1"/>
</dbReference>
<feature type="domain" description="Response regulatory" evidence="7">
    <location>
        <begin position="3"/>
        <end position="121"/>
    </location>
</feature>
<dbReference type="Gene3D" id="3.40.50.2300">
    <property type="match status" value="1"/>
</dbReference>
<sequence length="220" mass="23656">MIRVLLADDQDLVRAGLRALLDGDDGLSVTAEAHSGREAVELTRRHRPDVVLMDIRMPGTDGIAATAEITADPDLTAVRVLILTTFDEDAEVFAAIRAGAAGYLLKDTPAAELRAGVRTIAGGENLLSPRVARQVMAQLATTAAPVAPDPRLERLTERELAVLRRVALGDTNAEIAQHLVVSPATARTYISRILAKLDARDRTELAVLAHRWGLFSEDDA</sequence>
<dbReference type="InterPro" id="IPR011006">
    <property type="entry name" value="CheY-like_superfamily"/>
</dbReference>
<keyword evidence="1 5" id="KW-0597">Phosphoprotein</keyword>
<dbReference type="PROSITE" id="PS50043">
    <property type="entry name" value="HTH_LUXR_2"/>
    <property type="match status" value="1"/>
</dbReference>
<evidence type="ECO:0000256" key="2">
    <source>
        <dbReference type="ARBA" id="ARBA00023015"/>
    </source>
</evidence>
<dbReference type="InterPro" id="IPR058245">
    <property type="entry name" value="NreC/VraR/RcsB-like_REC"/>
</dbReference>
<dbReference type="SUPFAM" id="SSF46894">
    <property type="entry name" value="C-terminal effector domain of the bipartite response regulators"/>
    <property type="match status" value="1"/>
</dbReference>
<evidence type="ECO:0000256" key="4">
    <source>
        <dbReference type="ARBA" id="ARBA00023163"/>
    </source>
</evidence>
<protein>
    <submittedName>
        <fullName evidence="8">DNA-binding NarL/FixJ family response regulator</fullName>
    </submittedName>
</protein>
<evidence type="ECO:0000256" key="5">
    <source>
        <dbReference type="PROSITE-ProRule" id="PRU00169"/>
    </source>
</evidence>
<dbReference type="EMBL" id="JAGIOC010000001">
    <property type="protein sequence ID" value="MBP2409158.1"/>
    <property type="molecule type" value="Genomic_DNA"/>
</dbReference>
<dbReference type="PROSITE" id="PS50110">
    <property type="entry name" value="RESPONSE_REGULATORY"/>
    <property type="match status" value="1"/>
</dbReference>
<keyword evidence="9" id="KW-1185">Reference proteome</keyword>
<dbReference type="RefSeq" id="WP_209890669.1">
    <property type="nucleotide sequence ID" value="NZ_BAAAJV010000018.1"/>
</dbReference>
<dbReference type="InterPro" id="IPR001789">
    <property type="entry name" value="Sig_transdc_resp-reg_receiver"/>
</dbReference>
<feature type="domain" description="HTH luxR-type" evidence="6">
    <location>
        <begin position="148"/>
        <end position="213"/>
    </location>
</feature>
<name>A0ABS4YK26_9MICO</name>
<dbReference type="GO" id="GO:0003677">
    <property type="term" value="F:DNA binding"/>
    <property type="evidence" value="ECO:0007669"/>
    <property type="project" value="UniProtKB-KW"/>
</dbReference>
<feature type="modified residue" description="4-aspartylphosphate" evidence="5">
    <location>
        <position position="54"/>
    </location>
</feature>
<evidence type="ECO:0000313" key="8">
    <source>
        <dbReference type="EMBL" id="MBP2409158.1"/>
    </source>
</evidence>